<dbReference type="Proteomes" id="UP000224854">
    <property type="component" value="Unassembled WGS sequence"/>
</dbReference>
<feature type="region of interest" description="Disordered" evidence="1">
    <location>
        <begin position="1"/>
        <end position="37"/>
    </location>
</feature>
<comment type="caution">
    <text evidence="2">The sequence shown here is derived from an EMBL/GenBank/DDBJ whole genome shotgun (WGS) entry which is preliminary data.</text>
</comment>
<keyword evidence="3" id="KW-1185">Reference proteome</keyword>
<protein>
    <submittedName>
        <fullName evidence="2">Uncharacterized protein</fullName>
    </submittedName>
</protein>
<evidence type="ECO:0000313" key="2">
    <source>
        <dbReference type="EMBL" id="PHH73012.1"/>
    </source>
</evidence>
<gene>
    <name evidence="2" type="ORF">CDD82_5690</name>
</gene>
<dbReference type="EMBL" id="NJEU01000538">
    <property type="protein sequence ID" value="PHH73012.1"/>
    <property type="molecule type" value="Genomic_DNA"/>
</dbReference>
<feature type="compositionally biased region" description="Polar residues" evidence="1">
    <location>
        <begin position="290"/>
        <end position="305"/>
    </location>
</feature>
<name>A0A2C5Z063_9HYPO</name>
<accession>A0A2C5Z063</accession>
<evidence type="ECO:0000313" key="3">
    <source>
        <dbReference type="Proteomes" id="UP000224854"/>
    </source>
</evidence>
<organism evidence="2 3">
    <name type="scientific">Ophiocordyceps australis</name>
    <dbReference type="NCBI Taxonomy" id="1399860"/>
    <lineage>
        <taxon>Eukaryota</taxon>
        <taxon>Fungi</taxon>
        <taxon>Dikarya</taxon>
        <taxon>Ascomycota</taxon>
        <taxon>Pezizomycotina</taxon>
        <taxon>Sordariomycetes</taxon>
        <taxon>Hypocreomycetidae</taxon>
        <taxon>Hypocreales</taxon>
        <taxon>Ophiocordycipitaceae</taxon>
        <taxon>Ophiocordyceps</taxon>
    </lineage>
</organism>
<reference evidence="2 3" key="1">
    <citation type="submission" date="2017-06" db="EMBL/GenBank/DDBJ databases">
        <title>Ant-infecting Ophiocordyceps genomes reveal a high diversity of potential behavioral manipulation genes and a possible major role for enterotoxins.</title>
        <authorList>
            <person name="De Bekker C."/>
            <person name="Evans H.C."/>
            <person name="Brachmann A."/>
            <person name="Hughes D.P."/>
        </authorList>
    </citation>
    <scope>NUCLEOTIDE SEQUENCE [LARGE SCALE GENOMIC DNA]</scope>
    <source>
        <strain evidence="2 3">1348a</strain>
    </source>
</reference>
<feature type="compositionally biased region" description="Basic residues" evidence="1">
    <location>
        <begin position="1"/>
        <end position="17"/>
    </location>
</feature>
<dbReference type="AlphaFoldDB" id="A0A2C5Z063"/>
<proteinExistence type="predicted"/>
<evidence type="ECO:0000256" key="1">
    <source>
        <dbReference type="SAM" id="MobiDB-lite"/>
    </source>
</evidence>
<feature type="region of interest" description="Disordered" evidence="1">
    <location>
        <begin position="253"/>
        <end position="317"/>
    </location>
</feature>
<dbReference type="OrthoDB" id="4776573at2759"/>
<sequence>MIKSKKHKPNTLSKPRRSGPIVISSPLAPAEPRPAKKLPPWDRTVDLVYHMPPPADTQTHYQHDKRLGCFLAAHGRAPAASPWTRLPPAIRQRICLLLVDSHLAALPASPPVTLSRRVFTRATWSRHDLVVLDAVTRPLQPYLATSLALYADVMLALLSRYTFHVVLSPFVGPRLSPLATLWLNKYGPYMDSLIVEIDMTCLGLGPEPAAASLGPGLARIQALLHDLVASQLRRPTSLPLAHLALLCRRFHGSRPPRPSSSSSSADAEAVPRSSYASSRSHRSHHSQQSLKTALSSNTRASSTHSLEAPCTPSFHHHHPRAGPEYCPDAHLAICDALSPLASRIASIRLCGFSESYSRRLVRALFPAANPDACRRFTPATAWPLLPGQTCCVDSPPPSSRS</sequence>